<dbReference type="Gene3D" id="3.90.1300.10">
    <property type="entry name" value="Amidase signature (AS) domain"/>
    <property type="match status" value="1"/>
</dbReference>
<evidence type="ECO:0000313" key="4">
    <source>
        <dbReference type="Proteomes" id="UP001375743"/>
    </source>
</evidence>
<keyword evidence="4" id="KW-1185">Reference proteome</keyword>
<comment type="caution">
    <text evidence="3">The sequence shown here is derived from an EMBL/GenBank/DDBJ whole genome shotgun (WGS) entry which is preliminary data.</text>
</comment>
<dbReference type="Proteomes" id="UP001375743">
    <property type="component" value="Unassembled WGS sequence"/>
</dbReference>
<dbReference type="InterPro" id="IPR023631">
    <property type="entry name" value="Amidase_dom"/>
</dbReference>
<dbReference type="InterPro" id="IPR000120">
    <property type="entry name" value="Amidase"/>
</dbReference>
<dbReference type="Pfam" id="PF01425">
    <property type="entry name" value="Amidase"/>
    <property type="match status" value="1"/>
</dbReference>
<dbReference type="EMBL" id="JBBLZC010000003">
    <property type="protein sequence ID" value="MEK0082486.1"/>
    <property type="molecule type" value="Genomic_DNA"/>
</dbReference>
<dbReference type="PANTHER" id="PTHR11895">
    <property type="entry name" value="TRANSAMIDASE"/>
    <property type="match status" value="1"/>
</dbReference>
<dbReference type="GO" id="GO:0004040">
    <property type="term" value="F:amidase activity"/>
    <property type="evidence" value="ECO:0007669"/>
    <property type="project" value="UniProtKB-EC"/>
</dbReference>
<dbReference type="EC" id="3.5.1.4" evidence="3"/>
<comment type="similarity">
    <text evidence="1">Belongs to the amidase family.</text>
</comment>
<protein>
    <submittedName>
        <fullName evidence="3">Amidase</fullName>
        <ecNumber evidence="3">3.5.1.4</ecNumber>
    </submittedName>
</protein>
<accession>A0ABU8XNQ0</accession>
<feature type="domain" description="Amidase" evidence="2">
    <location>
        <begin position="28"/>
        <end position="448"/>
    </location>
</feature>
<keyword evidence="3" id="KW-0378">Hydrolase</keyword>
<organism evidence="3 4">
    <name type="scientific">Benzoatithermus flavus</name>
    <dbReference type="NCBI Taxonomy" id="3108223"/>
    <lineage>
        <taxon>Bacteria</taxon>
        <taxon>Pseudomonadati</taxon>
        <taxon>Pseudomonadota</taxon>
        <taxon>Alphaproteobacteria</taxon>
        <taxon>Geminicoccales</taxon>
        <taxon>Geminicoccaceae</taxon>
        <taxon>Benzoatithermus</taxon>
    </lineage>
</organism>
<dbReference type="PANTHER" id="PTHR11895:SF7">
    <property type="entry name" value="GLUTAMYL-TRNA(GLN) AMIDOTRANSFERASE SUBUNIT A, MITOCHONDRIAL"/>
    <property type="match status" value="1"/>
</dbReference>
<name>A0ABU8XNQ0_9PROT</name>
<sequence length="478" mass="49974">MTTTDPALLSAAELLRLYRRKALSPVETAEACLARVRRWNGSMGAFTFVDEEGALAAARASAARWQRGEPCGPLDGVPTTVKDLVLVKGWTARRGSHSTEGQPPAAEDAPATARLREAGAVLLGSTTTPEFGWKAVTDNPLGEIARNPWNPALTPGGSSGGAAVAAALGMGALHLGTDGGGSIRIPAGLTGIVGLKPTFGRVPAWPLSPFGTVAHLGPMTRTVEDAALMLTTISRPDRRDWHALPPEPRDYRIGLEGGLAGLRVAASAALGFVSVDPEVLRVFRSAVATLADLGAEVEETDPPVGDPQELFARTWFPAATRLVEKLPAEARARMDPGLLAIATEGACYGRAELQDAALERGELGVRLQLFFAAYDLLVTPAVAVPAFPVLRTQPGPQADPRWTAWAGLSYPFNLTQQPAISVPAGFTEDGLPVGLQIVAAKYADALVLRAARAFAAACPQPVADTPRSPSAQEPAAPV</sequence>
<dbReference type="SUPFAM" id="SSF75304">
    <property type="entry name" value="Amidase signature (AS) enzymes"/>
    <property type="match status" value="1"/>
</dbReference>
<dbReference type="InterPro" id="IPR036928">
    <property type="entry name" value="AS_sf"/>
</dbReference>
<evidence type="ECO:0000313" key="3">
    <source>
        <dbReference type="EMBL" id="MEK0082486.1"/>
    </source>
</evidence>
<evidence type="ECO:0000259" key="2">
    <source>
        <dbReference type="Pfam" id="PF01425"/>
    </source>
</evidence>
<evidence type="ECO:0000256" key="1">
    <source>
        <dbReference type="ARBA" id="ARBA00009199"/>
    </source>
</evidence>
<dbReference type="RefSeq" id="WP_418158333.1">
    <property type="nucleotide sequence ID" value="NZ_JBBLZC010000003.1"/>
</dbReference>
<gene>
    <name evidence="3" type="ORF">U1T56_04945</name>
</gene>
<reference evidence="3 4" key="1">
    <citation type="submission" date="2024-01" db="EMBL/GenBank/DDBJ databases">
        <title>Multi-omics insights into the function and evolution of sodium benzoate biodegradation pathways in Benzoatithermus flavus gen. nov., sp. nov. from hot spring.</title>
        <authorList>
            <person name="Hu C.-J."/>
            <person name="Li W.-J."/>
        </authorList>
    </citation>
    <scope>NUCLEOTIDE SEQUENCE [LARGE SCALE GENOMIC DNA]</scope>
    <source>
        <strain evidence="3 4">SYSU G07066</strain>
    </source>
</reference>
<dbReference type="NCBIfam" id="NF004815">
    <property type="entry name" value="PRK06169.1"/>
    <property type="match status" value="1"/>
</dbReference>
<proteinExistence type="inferred from homology"/>